<dbReference type="InterPro" id="IPR002213">
    <property type="entry name" value="UDP_glucos_trans"/>
</dbReference>
<keyword evidence="2" id="KW-0328">Glycosyltransferase</keyword>
<comment type="similarity">
    <text evidence="1">Belongs to the glycosyltransferase 28 family.</text>
</comment>
<dbReference type="Pfam" id="PF21036">
    <property type="entry name" value="EryCIII-like_N"/>
    <property type="match status" value="1"/>
</dbReference>
<protein>
    <submittedName>
        <fullName evidence="6">DUF1205 domain-containing protein</fullName>
    </submittedName>
</protein>
<dbReference type="GO" id="GO:0016758">
    <property type="term" value="F:hexosyltransferase activity"/>
    <property type="evidence" value="ECO:0007669"/>
    <property type="project" value="UniProtKB-ARBA"/>
</dbReference>
<evidence type="ECO:0000256" key="2">
    <source>
        <dbReference type="ARBA" id="ARBA00022676"/>
    </source>
</evidence>
<evidence type="ECO:0000259" key="4">
    <source>
        <dbReference type="Pfam" id="PF06722"/>
    </source>
</evidence>
<dbReference type="GO" id="GO:0017000">
    <property type="term" value="P:antibiotic biosynthetic process"/>
    <property type="evidence" value="ECO:0007669"/>
    <property type="project" value="UniProtKB-ARBA"/>
</dbReference>
<dbReference type="InterPro" id="IPR050426">
    <property type="entry name" value="Glycosyltransferase_28"/>
</dbReference>
<dbReference type="EMBL" id="SZQA01000059">
    <property type="protein sequence ID" value="TKK79072.1"/>
    <property type="molecule type" value="Genomic_DNA"/>
</dbReference>
<feature type="domain" description="Erythromycin biosynthesis protein CIII-like N-terminal" evidence="5">
    <location>
        <begin position="22"/>
        <end position="252"/>
    </location>
</feature>
<gene>
    <name evidence="6" type="ORF">FDA94_36165</name>
</gene>
<dbReference type="Gene3D" id="3.40.50.2000">
    <property type="entry name" value="Glycogen Phosphorylase B"/>
    <property type="match status" value="2"/>
</dbReference>
<accession>A0A4U3LTG7</accession>
<dbReference type="PANTHER" id="PTHR48050">
    <property type="entry name" value="STEROL 3-BETA-GLUCOSYLTRANSFERASE"/>
    <property type="match status" value="1"/>
</dbReference>
<dbReference type="OrthoDB" id="5488434at2"/>
<evidence type="ECO:0000256" key="1">
    <source>
        <dbReference type="ARBA" id="ARBA00006962"/>
    </source>
</evidence>
<dbReference type="CDD" id="cd03784">
    <property type="entry name" value="GT1_Gtf-like"/>
    <property type="match status" value="1"/>
</dbReference>
<evidence type="ECO:0000313" key="7">
    <source>
        <dbReference type="Proteomes" id="UP000308705"/>
    </source>
</evidence>
<evidence type="ECO:0000256" key="3">
    <source>
        <dbReference type="ARBA" id="ARBA00022679"/>
    </source>
</evidence>
<keyword evidence="7" id="KW-1185">Reference proteome</keyword>
<feature type="domain" description="Erythromycin biosynthesis protein CIII-like C-terminal" evidence="4">
    <location>
        <begin position="272"/>
        <end position="359"/>
    </location>
</feature>
<dbReference type="InterPro" id="IPR010610">
    <property type="entry name" value="EryCIII-like_C"/>
</dbReference>
<dbReference type="Proteomes" id="UP000308705">
    <property type="component" value="Unassembled WGS sequence"/>
</dbReference>
<dbReference type="RefSeq" id="WP_137251532.1">
    <property type="nucleotide sequence ID" value="NZ_SZQA01000059.1"/>
</dbReference>
<evidence type="ECO:0000259" key="5">
    <source>
        <dbReference type="Pfam" id="PF21036"/>
    </source>
</evidence>
<proteinExistence type="inferred from homology"/>
<reference evidence="6 7" key="1">
    <citation type="submission" date="2019-04" db="EMBL/GenBank/DDBJ databases">
        <title>Herbidospora sp. NEAU-GS14.nov., a novel actinomycete isolated from soil.</title>
        <authorList>
            <person name="Han L."/>
        </authorList>
    </citation>
    <scope>NUCLEOTIDE SEQUENCE [LARGE SCALE GENOMIC DNA]</scope>
    <source>
        <strain evidence="6 7">NEAU-GS14</strain>
    </source>
</reference>
<dbReference type="AlphaFoldDB" id="A0A4U3LTG7"/>
<keyword evidence="3" id="KW-0808">Transferase</keyword>
<dbReference type="GO" id="GO:0008194">
    <property type="term" value="F:UDP-glycosyltransferase activity"/>
    <property type="evidence" value="ECO:0007669"/>
    <property type="project" value="InterPro"/>
</dbReference>
<dbReference type="SUPFAM" id="SSF53756">
    <property type="entry name" value="UDP-Glycosyltransferase/glycogen phosphorylase"/>
    <property type="match status" value="1"/>
</dbReference>
<dbReference type="PANTHER" id="PTHR48050:SF13">
    <property type="entry name" value="STEROL 3-BETA-GLUCOSYLTRANSFERASE UGT80A2"/>
    <property type="match status" value="1"/>
</dbReference>
<sequence>MRVLFTTHPEKTHFLAMVPLAWALRTAGHEVRFAVQPKFVPVVTQAGLTAVPVGSDRDLFQLLEADPDALDEGRSGVPEPYDAAVEPERATYEGLLAGYATAVTWWHKLENLPLIADLVSFAKAWRPDLVIWEPMTYAGAIAARACGAAHARLLTGLDTVGVTRELFLRLKGDRPGDPLADWLGSHAEAVGAEWGEDMATGHVTIDQLPASLSLGGGLPTLRTQFVPYGGRAVVPGWLTEPPARTRVALTPGMVYHEPGAAFDDYVGELQGLLEALAELDVEIVATIADGERARLRRIPPGIRIVPYVPLQALLPTCAAAVHHAGPGTLATVSRAGVPQLALPWELDEPVLAGRLAAHG</sequence>
<feature type="non-terminal residue" evidence="6">
    <location>
        <position position="359"/>
    </location>
</feature>
<name>A0A4U3LTG7_9ACTN</name>
<comment type="caution">
    <text evidence="6">The sequence shown here is derived from an EMBL/GenBank/DDBJ whole genome shotgun (WGS) entry which is preliminary data.</text>
</comment>
<dbReference type="Pfam" id="PF06722">
    <property type="entry name" value="EryCIII-like_C"/>
    <property type="match status" value="1"/>
</dbReference>
<organism evidence="6 7">
    <name type="scientific">Herbidospora galbida</name>
    <dbReference type="NCBI Taxonomy" id="2575442"/>
    <lineage>
        <taxon>Bacteria</taxon>
        <taxon>Bacillati</taxon>
        <taxon>Actinomycetota</taxon>
        <taxon>Actinomycetes</taxon>
        <taxon>Streptosporangiales</taxon>
        <taxon>Streptosporangiaceae</taxon>
        <taxon>Herbidospora</taxon>
    </lineage>
</organism>
<dbReference type="InterPro" id="IPR048284">
    <property type="entry name" value="EryCIII-like_N"/>
</dbReference>
<evidence type="ECO:0000313" key="6">
    <source>
        <dbReference type="EMBL" id="TKK79072.1"/>
    </source>
</evidence>